<sequence length="115" mass="13319">MAEHVLSLDQENKHEINNGLEKQEINEDSPNLDNTFPFAGLNLFLILSFLSLSSEECLNLDEKIQETKVQDLEHKSKPGSCFVPRRREISHIQAVGRQSSKVNTKIRDFRHCRRM</sequence>
<keyword evidence="3" id="KW-1185">Reference proteome</keyword>
<evidence type="ECO:0000313" key="2">
    <source>
        <dbReference type="EMBL" id="GER37908.1"/>
    </source>
</evidence>
<dbReference type="EMBL" id="BKCP01005405">
    <property type="protein sequence ID" value="GER37908.1"/>
    <property type="molecule type" value="Genomic_DNA"/>
</dbReference>
<evidence type="ECO:0000256" key="1">
    <source>
        <dbReference type="SAM" id="MobiDB-lite"/>
    </source>
</evidence>
<organism evidence="2 3">
    <name type="scientific">Striga asiatica</name>
    <name type="common">Asiatic witchweed</name>
    <name type="synonym">Buchnera asiatica</name>
    <dbReference type="NCBI Taxonomy" id="4170"/>
    <lineage>
        <taxon>Eukaryota</taxon>
        <taxon>Viridiplantae</taxon>
        <taxon>Streptophyta</taxon>
        <taxon>Embryophyta</taxon>
        <taxon>Tracheophyta</taxon>
        <taxon>Spermatophyta</taxon>
        <taxon>Magnoliopsida</taxon>
        <taxon>eudicotyledons</taxon>
        <taxon>Gunneridae</taxon>
        <taxon>Pentapetalae</taxon>
        <taxon>asterids</taxon>
        <taxon>lamiids</taxon>
        <taxon>Lamiales</taxon>
        <taxon>Orobanchaceae</taxon>
        <taxon>Buchnereae</taxon>
        <taxon>Striga</taxon>
    </lineage>
</organism>
<accession>A0A5A7PZA6</accession>
<dbReference type="AlphaFoldDB" id="A0A5A7PZA6"/>
<proteinExistence type="predicted"/>
<gene>
    <name evidence="2" type="ORF">STAS_14338</name>
</gene>
<dbReference type="Proteomes" id="UP000325081">
    <property type="component" value="Unassembled WGS sequence"/>
</dbReference>
<evidence type="ECO:0000313" key="3">
    <source>
        <dbReference type="Proteomes" id="UP000325081"/>
    </source>
</evidence>
<feature type="compositionally biased region" description="Basic and acidic residues" evidence="1">
    <location>
        <begin position="10"/>
        <end position="25"/>
    </location>
</feature>
<comment type="caution">
    <text evidence="2">The sequence shown here is derived from an EMBL/GenBank/DDBJ whole genome shotgun (WGS) entry which is preliminary data.</text>
</comment>
<protein>
    <submittedName>
        <fullName evidence="2">Ypt/Rab-GAP domain of gyp1p superfamily protein</fullName>
    </submittedName>
</protein>
<dbReference type="OrthoDB" id="1294820at2759"/>
<reference evidence="3" key="1">
    <citation type="journal article" date="2019" name="Curr. Biol.">
        <title>Genome Sequence of Striga asiatica Provides Insight into the Evolution of Plant Parasitism.</title>
        <authorList>
            <person name="Yoshida S."/>
            <person name="Kim S."/>
            <person name="Wafula E.K."/>
            <person name="Tanskanen J."/>
            <person name="Kim Y.M."/>
            <person name="Honaas L."/>
            <person name="Yang Z."/>
            <person name="Spallek T."/>
            <person name="Conn C.E."/>
            <person name="Ichihashi Y."/>
            <person name="Cheong K."/>
            <person name="Cui S."/>
            <person name="Der J.P."/>
            <person name="Gundlach H."/>
            <person name="Jiao Y."/>
            <person name="Hori C."/>
            <person name="Ishida J.K."/>
            <person name="Kasahara H."/>
            <person name="Kiba T."/>
            <person name="Kim M.S."/>
            <person name="Koo N."/>
            <person name="Laohavisit A."/>
            <person name="Lee Y.H."/>
            <person name="Lumba S."/>
            <person name="McCourt P."/>
            <person name="Mortimer J.C."/>
            <person name="Mutuku J.M."/>
            <person name="Nomura T."/>
            <person name="Sasaki-Sekimoto Y."/>
            <person name="Seto Y."/>
            <person name="Wang Y."/>
            <person name="Wakatake T."/>
            <person name="Sakakibara H."/>
            <person name="Demura T."/>
            <person name="Yamaguchi S."/>
            <person name="Yoneyama K."/>
            <person name="Manabe R.I."/>
            <person name="Nelson D.C."/>
            <person name="Schulman A.H."/>
            <person name="Timko M.P."/>
            <person name="dePamphilis C.W."/>
            <person name="Choi D."/>
            <person name="Shirasu K."/>
        </authorList>
    </citation>
    <scope>NUCLEOTIDE SEQUENCE [LARGE SCALE GENOMIC DNA]</scope>
    <source>
        <strain evidence="3">cv. UVA1</strain>
    </source>
</reference>
<name>A0A5A7PZA6_STRAF</name>
<feature type="region of interest" description="Disordered" evidence="1">
    <location>
        <begin position="1"/>
        <end position="31"/>
    </location>
</feature>